<name>A0A1S9ZK17_9GAMM</name>
<evidence type="ECO:0000313" key="2">
    <source>
        <dbReference type="Proteomes" id="UP000190322"/>
    </source>
</evidence>
<comment type="caution">
    <text evidence="1">The sequence shown here is derived from an EMBL/GenBank/DDBJ whole genome shotgun (WGS) entry which is preliminary data.</text>
</comment>
<evidence type="ECO:0000313" key="1">
    <source>
        <dbReference type="EMBL" id="OOR83919.1"/>
    </source>
</evidence>
<dbReference type="RefSeq" id="WP_049237265.1">
    <property type="nucleotide sequence ID" value="NZ_JVLO01000016.1"/>
</dbReference>
<protein>
    <recommendedName>
        <fullName evidence="3">Tetratricopeptide repeat protein</fullName>
    </recommendedName>
</protein>
<reference evidence="1 2" key="1">
    <citation type="submission" date="2017-02" db="EMBL/GenBank/DDBJ databases">
        <title>Draft genome sequence of Moraxella canis CCUG 8415A type strain.</title>
        <authorList>
            <person name="Engstrom-Jakobsson H."/>
            <person name="Salva-Serra F."/>
            <person name="Thorell K."/>
            <person name="Gonzales-Siles L."/>
            <person name="Karlsson R."/>
            <person name="Boulund F."/>
            <person name="Engstrand L."/>
            <person name="Moore E."/>
        </authorList>
    </citation>
    <scope>NUCLEOTIDE SEQUENCE [LARGE SCALE GENOMIC DNA]</scope>
    <source>
        <strain evidence="1 2">CCUG 8415A</strain>
    </source>
</reference>
<proteinExistence type="predicted"/>
<dbReference type="Proteomes" id="UP000190322">
    <property type="component" value="Unassembled WGS sequence"/>
</dbReference>
<dbReference type="AlphaFoldDB" id="A0A1S9ZK17"/>
<accession>A0A1S9ZK17</accession>
<gene>
    <name evidence="1" type="ORF">B0180_05625</name>
</gene>
<sequence>MSIQPKTRTLQALEYIQGYCGPTNPEHLMYISWLRDAEKLLSSDRYAAYTLQGFAHLLMGNIDAALESMQSAYQIKSDGDATQNYINTLHKAGCFLQSNEISLQSLHRNPYLTGVVPMVIYNSINLLDGDPIIQAVDLYQGSEARDYLLDNSRLALEEIEFRISLLDRLGIGKEAFIKTMQLLQRFLSKHYAGYNEFIVAGEETEFEDVLRIRMFLSGVNIDDALDLNDLFIDELVESDTLEYDEYKKILVSFIPVQQGAGV</sequence>
<evidence type="ECO:0008006" key="3">
    <source>
        <dbReference type="Google" id="ProtNLM"/>
    </source>
</evidence>
<dbReference type="EMBL" id="MUXT01000006">
    <property type="protein sequence ID" value="OOR83919.1"/>
    <property type="molecule type" value="Genomic_DNA"/>
</dbReference>
<organism evidence="1 2">
    <name type="scientific">Moraxella canis</name>
    <dbReference type="NCBI Taxonomy" id="90239"/>
    <lineage>
        <taxon>Bacteria</taxon>
        <taxon>Pseudomonadati</taxon>
        <taxon>Pseudomonadota</taxon>
        <taxon>Gammaproteobacteria</taxon>
        <taxon>Moraxellales</taxon>
        <taxon>Moraxellaceae</taxon>
        <taxon>Moraxella</taxon>
    </lineage>
</organism>